<keyword evidence="5" id="KW-0282">Flagellum</keyword>
<comment type="similarity">
    <text evidence="2 4">Belongs to the FliE family.</text>
</comment>
<dbReference type="PANTHER" id="PTHR34653">
    <property type="match status" value="1"/>
</dbReference>
<dbReference type="GO" id="GO:0003774">
    <property type="term" value="F:cytoskeletal motor activity"/>
    <property type="evidence" value="ECO:0007669"/>
    <property type="project" value="InterPro"/>
</dbReference>
<keyword evidence="6" id="KW-1185">Reference proteome</keyword>
<sequence>MTEFSSILSTSNVRGAYRSSQELSGTPVPAEPAATGDSFAEILKGATANTVGNIRDAEAVAHKGLVGEVSTQQVVEATLELESTVKMMVSMRDKVVEAYQEIMRMPI</sequence>
<evidence type="ECO:0000313" key="5">
    <source>
        <dbReference type="EMBL" id="EYD73640.1"/>
    </source>
</evidence>
<proteinExistence type="inferred from homology"/>
<dbReference type="InterPro" id="IPR001624">
    <property type="entry name" value="FliE"/>
</dbReference>
<dbReference type="Pfam" id="PF02049">
    <property type="entry name" value="FliE"/>
    <property type="match status" value="1"/>
</dbReference>
<dbReference type="AlphaFoldDB" id="A0A017HH55"/>
<dbReference type="HOGENOM" id="CLU_147249_2_1_5"/>
<dbReference type="PATRIC" id="fig|1122180.6.peg.198"/>
<protein>
    <recommendedName>
        <fullName evidence="4">Flagellar hook-basal body complex protein FliE</fullName>
    </recommendedName>
</protein>
<keyword evidence="3 4" id="KW-0975">Bacterial flagellum</keyword>
<dbReference type="GO" id="GO:0009425">
    <property type="term" value="C:bacterial-type flagellum basal body"/>
    <property type="evidence" value="ECO:0007669"/>
    <property type="project" value="UniProtKB-SubCell"/>
</dbReference>
<dbReference type="PANTHER" id="PTHR34653:SF1">
    <property type="entry name" value="FLAGELLAR HOOK-BASAL BODY COMPLEX PROTEIN FLIE"/>
    <property type="match status" value="1"/>
</dbReference>
<dbReference type="eggNOG" id="COG1677">
    <property type="taxonomic scope" value="Bacteria"/>
</dbReference>
<evidence type="ECO:0000256" key="2">
    <source>
        <dbReference type="ARBA" id="ARBA00009272"/>
    </source>
</evidence>
<dbReference type="STRING" id="1122180.Lokhon_00193"/>
<keyword evidence="5" id="KW-0966">Cell projection</keyword>
<organism evidence="5 6">
    <name type="scientific">Limimaricola hongkongensis DSM 17492</name>
    <dbReference type="NCBI Taxonomy" id="1122180"/>
    <lineage>
        <taxon>Bacteria</taxon>
        <taxon>Pseudomonadati</taxon>
        <taxon>Pseudomonadota</taxon>
        <taxon>Alphaproteobacteria</taxon>
        <taxon>Rhodobacterales</taxon>
        <taxon>Paracoccaceae</taxon>
        <taxon>Limimaricola</taxon>
    </lineage>
</organism>
<comment type="subcellular location">
    <subcellularLocation>
        <location evidence="1 4">Bacterial flagellum basal body</location>
    </subcellularLocation>
</comment>
<gene>
    <name evidence="4" type="primary">fliE</name>
    <name evidence="5" type="ORF">Lokhon_00193</name>
</gene>
<dbReference type="RefSeq" id="WP_017929966.1">
    <property type="nucleotide sequence ID" value="NZ_KB823007.1"/>
</dbReference>
<evidence type="ECO:0000256" key="4">
    <source>
        <dbReference type="HAMAP-Rule" id="MF_00724"/>
    </source>
</evidence>
<reference evidence="5 6" key="1">
    <citation type="submission" date="2013-03" db="EMBL/GenBank/DDBJ databases">
        <authorList>
            <person name="Fiebig A."/>
            <person name="Goeker M."/>
            <person name="Klenk H.-P.P."/>
        </authorList>
    </citation>
    <scope>NUCLEOTIDE SEQUENCE [LARGE SCALE GENOMIC DNA]</scope>
    <source>
        <strain evidence="5 6">DSM 17492</strain>
    </source>
</reference>
<evidence type="ECO:0000256" key="1">
    <source>
        <dbReference type="ARBA" id="ARBA00004117"/>
    </source>
</evidence>
<dbReference type="Proteomes" id="UP000025047">
    <property type="component" value="Unassembled WGS sequence"/>
</dbReference>
<comment type="caution">
    <text evidence="5">The sequence shown here is derived from an EMBL/GenBank/DDBJ whole genome shotgun (WGS) entry which is preliminary data.</text>
</comment>
<keyword evidence="5" id="KW-0969">Cilium</keyword>
<accession>A0A017HH55</accession>
<dbReference type="HAMAP" id="MF_00724">
    <property type="entry name" value="FliE"/>
    <property type="match status" value="1"/>
</dbReference>
<dbReference type="GO" id="GO:0071973">
    <property type="term" value="P:bacterial-type flagellum-dependent cell motility"/>
    <property type="evidence" value="ECO:0007669"/>
    <property type="project" value="InterPro"/>
</dbReference>
<evidence type="ECO:0000313" key="6">
    <source>
        <dbReference type="Proteomes" id="UP000025047"/>
    </source>
</evidence>
<dbReference type="OrthoDB" id="9812413at2"/>
<name>A0A017HH55_9RHOB</name>
<dbReference type="EMBL" id="APGJ01000001">
    <property type="protein sequence ID" value="EYD73640.1"/>
    <property type="molecule type" value="Genomic_DNA"/>
</dbReference>
<dbReference type="GO" id="GO:0005198">
    <property type="term" value="F:structural molecule activity"/>
    <property type="evidence" value="ECO:0007669"/>
    <property type="project" value="InterPro"/>
</dbReference>
<evidence type="ECO:0000256" key="3">
    <source>
        <dbReference type="ARBA" id="ARBA00023143"/>
    </source>
</evidence>